<evidence type="ECO:0000313" key="3">
    <source>
        <dbReference type="EMBL" id="MET7000632.1"/>
    </source>
</evidence>
<feature type="chain" id="PRO_5046357425" evidence="1">
    <location>
        <begin position="21"/>
        <end position="403"/>
    </location>
</feature>
<dbReference type="Gene3D" id="3.10.620.30">
    <property type="match status" value="1"/>
</dbReference>
<dbReference type="InterPro" id="IPR038765">
    <property type="entry name" value="Papain-like_cys_pep_sf"/>
</dbReference>
<comment type="caution">
    <text evidence="3">The sequence shown here is derived from an EMBL/GenBank/DDBJ whole genome shotgun (WGS) entry which is preliminary data.</text>
</comment>
<keyword evidence="4" id="KW-1185">Reference proteome</keyword>
<keyword evidence="1" id="KW-0732">Signal</keyword>
<feature type="domain" description="Transglutaminase-like" evidence="2">
    <location>
        <begin position="99"/>
        <end position="161"/>
    </location>
</feature>
<dbReference type="Proteomes" id="UP001549749">
    <property type="component" value="Unassembled WGS sequence"/>
</dbReference>
<proteinExistence type="predicted"/>
<reference evidence="3 4" key="1">
    <citation type="submission" date="2024-06" db="EMBL/GenBank/DDBJ databases">
        <title>Chitinophaga defluvii sp. nov., isolated from municipal sewage.</title>
        <authorList>
            <person name="Zhang L."/>
        </authorList>
    </citation>
    <scope>NUCLEOTIDE SEQUENCE [LARGE SCALE GENOMIC DNA]</scope>
    <source>
        <strain evidence="3 4">H8</strain>
    </source>
</reference>
<evidence type="ECO:0000313" key="4">
    <source>
        <dbReference type="Proteomes" id="UP001549749"/>
    </source>
</evidence>
<dbReference type="SMART" id="SM00460">
    <property type="entry name" value="TGc"/>
    <property type="match status" value="1"/>
</dbReference>
<dbReference type="InterPro" id="IPR002931">
    <property type="entry name" value="Transglutaminase-like"/>
</dbReference>
<feature type="signal peptide" evidence="1">
    <location>
        <begin position="1"/>
        <end position="20"/>
    </location>
</feature>
<sequence>MRTIYFLLPLLLLANYCVQAQGTRPVTTTNNQPLPIPVIPDSVTGNTTQLSNYLLAHTQEPVAFTRALYNWMANTIAYDVINTYKPDYYKDTADAVTKTLQTRVAVCQGYAALFSEVCRKGGIPAYFIGGYTQLNGQLGNASHAWVGVKFGDKWYMMDPTWGAGYLQAGKFVRKLNWSYFMVKPEVFVKTHISFDPLWQLSTHPVRHDEFRDSNWSEAGKRPAFSLTDSLDAYSRQSLMAQMQHKIARIESFGVTNQLIGNELVHARNMIQVTQYNEQVARQNKEVSTQNVVIDKYNKGGSLFNEGVGLFNKFVEFKNAQFRPGKPDNEIKAMVDEVATRLTLAREELDGLQTPDKNIQQQINTLKKSVADLQKRVEEEELFVQKYIKTGKLFRKTLFYKFGA</sequence>
<evidence type="ECO:0000256" key="1">
    <source>
        <dbReference type="SAM" id="SignalP"/>
    </source>
</evidence>
<gene>
    <name evidence="3" type="ORF">ABR189_24820</name>
</gene>
<dbReference type="PANTHER" id="PTHR46333:SF2">
    <property type="entry name" value="CYTOKINESIS PROTEIN 3"/>
    <property type="match status" value="1"/>
</dbReference>
<dbReference type="PANTHER" id="PTHR46333">
    <property type="entry name" value="CYTOKINESIS PROTEIN 3"/>
    <property type="match status" value="1"/>
</dbReference>
<name>A0ABV2TC66_9BACT</name>
<organism evidence="3 4">
    <name type="scientific">Chitinophaga defluvii</name>
    <dbReference type="NCBI Taxonomy" id="3163343"/>
    <lineage>
        <taxon>Bacteria</taxon>
        <taxon>Pseudomonadati</taxon>
        <taxon>Bacteroidota</taxon>
        <taxon>Chitinophagia</taxon>
        <taxon>Chitinophagales</taxon>
        <taxon>Chitinophagaceae</taxon>
        <taxon>Chitinophaga</taxon>
    </lineage>
</organism>
<dbReference type="InterPro" id="IPR052557">
    <property type="entry name" value="CAP/Cytokinesis_protein"/>
</dbReference>
<dbReference type="SUPFAM" id="SSF54001">
    <property type="entry name" value="Cysteine proteinases"/>
    <property type="match status" value="1"/>
</dbReference>
<evidence type="ECO:0000259" key="2">
    <source>
        <dbReference type="SMART" id="SM00460"/>
    </source>
</evidence>
<dbReference type="Pfam" id="PF01841">
    <property type="entry name" value="Transglut_core"/>
    <property type="match status" value="1"/>
</dbReference>
<dbReference type="RefSeq" id="WP_354663186.1">
    <property type="nucleotide sequence ID" value="NZ_JBEXAC010000002.1"/>
</dbReference>
<accession>A0ABV2TC66</accession>
<dbReference type="EMBL" id="JBEXAC010000002">
    <property type="protein sequence ID" value="MET7000632.1"/>
    <property type="molecule type" value="Genomic_DNA"/>
</dbReference>
<protein>
    <submittedName>
        <fullName evidence="3">Transglutaminase-like domain-containing protein</fullName>
    </submittedName>
</protein>